<protein>
    <submittedName>
        <fullName evidence="3">Mitochondrial 37S ribosomal protein S26</fullName>
    </submittedName>
</protein>
<keyword evidence="3" id="KW-0687">Ribonucleoprotein</keyword>
<sequence>MLRPALPRIGKSFQIFRRSLHKLPILQHEYRDGVPGLLSAAAFDLAWTQYQSLMIEKLNALTAGTEMSGKTPKDILIKYARDPNSAPHFNYASMAHNNDFFFRGLSPTPPPIEAHKALKAELEQSFSSMETLRLEFVNTAVAMFGPGFVWLVKDKSGGRYRILTTYLAGSPWPAAHYRRQTVDMNTERDGATSEHMRRIMNAPAANANRLGTHGQPSVTAPGGADIVPVLCLNTWEHVYLPDYGVGRLGQGGGKQEFAERWWDTIDWRIVDLNAKPVDKGNHYES</sequence>
<evidence type="ECO:0000313" key="4">
    <source>
        <dbReference type="Proteomes" id="UP000469558"/>
    </source>
</evidence>
<evidence type="ECO:0000313" key="3">
    <source>
        <dbReference type="EMBL" id="TVY84428.1"/>
    </source>
</evidence>
<dbReference type="InterPro" id="IPR019832">
    <property type="entry name" value="Mn/Fe_SOD_C"/>
</dbReference>
<dbReference type="Proteomes" id="UP000469558">
    <property type="component" value="Unassembled WGS sequence"/>
</dbReference>
<gene>
    <name evidence="3" type="primary">RSM26</name>
    <name evidence="3" type="ORF">LSUE1_G002666</name>
</gene>
<dbReference type="GO" id="GO:0046872">
    <property type="term" value="F:metal ion binding"/>
    <property type="evidence" value="ECO:0007669"/>
    <property type="project" value="InterPro"/>
</dbReference>
<accession>A0A8T9CFS9</accession>
<reference evidence="3 4" key="1">
    <citation type="submission" date="2018-05" db="EMBL/GenBank/DDBJ databases">
        <title>Genome sequencing and assembly of the regulated plant pathogen Lachnellula willkommii and related sister species for the development of diagnostic species identification markers.</title>
        <authorList>
            <person name="Giroux E."/>
            <person name="Bilodeau G."/>
        </authorList>
    </citation>
    <scope>NUCLEOTIDE SEQUENCE [LARGE SCALE GENOMIC DNA]</scope>
    <source>
        <strain evidence="3 4">CBS 268.59</strain>
    </source>
</reference>
<dbReference type="InterPro" id="IPR036324">
    <property type="entry name" value="Mn/Fe_SOD_N_sf"/>
</dbReference>
<dbReference type="GO" id="GO:0005737">
    <property type="term" value="C:cytoplasm"/>
    <property type="evidence" value="ECO:0007669"/>
    <property type="project" value="TreeGrafter"/>
</dbReference>
<feature type="domain" description="Manganese/iron superoxide dismutase C-terminal" evidence="2">
    <location>
        <begin position="225"/>
        <end position="271"/>
    </location>
</feature>
<dbReference type="SUPFAM" id="SSF54719">
    <property type="entry name" value="Fe,Mn superoxide dismutase (SOD), C-terminal domain"/>
    <property type="match status" value="1"/>
</dbReference>
<dbReference type="SUPFAM" id="SSF46609">
    <property type="entry name" value="Fe,Mn superoxide dismutase (SOD), N-terminal domain"/>
    <property type="match status" value="1"/>
</dbReference>
<feature type="domain" description="Manganese/iron superoxide dismutase C-terminal" evidence="2">
    <location>
        <begin position="116"/>
        <end position="172"/>
    </location>
</feature>
<dbReference type="OrthoDB" id="275227at2759"/>
<dbReference type="PANTHER" id="PTHR43595">
    <property type="entry name" value="37S RIBOSOMAL PROTEIN S26, MITOCHONDRIAL"/>
    <property type="match status" value="1"/>
</dbReference>
<evidence type="ECO:0000256" key="1">
    <source>
        <dbReference type="ARBA" id="ARBA00037226"/>
    </source>
</evidence>
<organism evidence="3 4">
    <name type="scientific">Lachnellula suecica</name>
    <dbReference type="NCBI Taxonomy" id="602035"/>
    <lineage>
        <taxon>Eukaryota</taxon>
        <taxon>Fungi</taxon>
        <taxon>Dikarya</taxon>
        <taxon>Ascomycota</taxon>
        <taxon>Pezizomycotina</taxon>
        <taxon>Leotiomycetes</taxon>
        <taxon>Helotiales</taxon>
        <taxon>Lachnaceae</taxon>
        <taxon>Lachnellula</taxon>
    </lineage>
</organism>
<dbReference type="GO" id="GO:0005840">
    <property type="term" value="C:ribosome"/>
    <property type="evidence" value="ECO:0007669"/>
    <property type="project" value="UniProtKB-KW"/>
</dbReference>
<comment type="caution">
    <text evidence="3">The sequence shown here is derived from an EMBL/GenBank/DDBJ whole genome shotgun (WGS) entry which is preliminary data.</text>
</comment>
<name>A0A8T9CFS9_9HELO</name>
<dbReference type="GO" id="GO:0004784">
    <property type="term" value="F:superoxide dismutase activity"/>
    <property type="evidence" value="ECO:0007669"/>
    <property type="project" value="InterPro"/>
</dbReference>
<dbReference type="InterPro" id="IPR036314">
    <property type="entry name" value="SOD_C_sf"/>
</dbReference>
<keyword evidence="3" id="KW-0689">Ribosomal protein</keyword>
<comment type="function">
    <text evidence="1">Component of the mitochondrial ribosome (mitoribosome), a dedicated translation machinery responsible for the synthesis of mitochondrial genome-encoded proteins, including at least some of the essential transmembrane subunits of the mitochondrial respiratory chain. The mitoribosomes are attached to the mitochondrial inner membrane and translation products are cotranslationally integrated into the membrane.</text>
</comment>
<dbReference type="EMBL" id="QGMK01000085">
    <property type="protein sequence ID" value="TVY84428.1"/>
    <property type="molecule type" value="Genomic_DNA"/>
</dbReference>
<evidence type="ECO:0000259" key="2">
    <source>
        <dbReference type="Pfam" id="PF02777"/>
    </source>
</evidence>
<dbReference type="AlphaFoldDB" id="A0A8T9CFS9"/>
<dbReference type="Pfam" id="PF02777">
    <property type="entry name" value="Sod_Fe_C"/>
    <property type="match status" value="2"/>
</dbReference>
<proteinExistence type="predicted"/>
<dbReference type="PANTHER" id="PTHR43595:SF2">
    <property type="entry name" value="SMALL RIBOSOMAL SUBUNIT PROTEIN MS42"/>
    <property type="match status" value="1"/>
</dbReference>
<keyword evidence="4" id="KW-1185">Reference proteome</keyword>
<dbReference type="Gene3D" id="3.55.40.20">
    <property type="entry name" value="Iron/manganese superoxide dismutase, C-terminal domain"/>
    <property type="match status" value="1"/>
</dbReference>